<accession>A0ABW6QIS5</accession>
<sequence>MTDGNAWKWATGARLPLLCLTFTKGLAPHEVLRRYGADPGTARMLTLGETSGLRDLALRGGTVLRAGTVGGWSFCYEDVGGAGSRPGPLGALSNGTETLSLLRGGDGMNRMAYWRDGQCIEDFEPGAADRTPRGERHFWDLVHSAGQTAPHRPGLLLALRAITRHTGVSLGTDTVEGPLLTAYLADEDRTPDPAPRHRPAAPGNGTSGLGRLLGAVQPSPPSNQPRGRR</sequence>
<name>A0ABW6QIS5_9ACTN</name>
<reference evidence="2 3" key="1">
    <citation type="submission" date="2024-09" db="EMBL/GenBank/DDBJ databases">
        <title>The Natural Products Discovery Center: Release of the First 8490 Sequenced Strains for Exploring Actinobacteria Biosynthetic Diversity.</title>
        <authorList>
            <person name="Kalkreuter E."/>
            <person name="Kautsar S.A."/>
            <person name="Yang D."/>
            <person name="Bader C.D."/>
            <person name="Teijaro C.N."/>
            <person name="Fluegel L."/>
            <person name="Davis C.M."/>
            <person name="Simpson J.R."/>
            <person name="Lauterbach L."/>
            <person name="Steele A.D."/>
            <person name="Gui C."/>
            <person name="Meng S."/>
            <person name="Li G."/>
            <person name="Viehrig K."/>
            <person name="Ye F."/>
            <person name="Su P."/>
            <person name="Kiefer A.F."/>
            <person name="Nichols A."/>
            <person name="Cepeda A.J."/>
            <person name="Yan W."/>
            <person name="Fan B."/>
            <person name="Jiang Y."/>
            <person name="Adhikari A."/>
            <person name="Zheng C.-J."/>
            <person name="Schuster L."/>
            <person name="Cowan T.M."/>
            <person name="Smanski M.J."/>
            <person name="Chevrette M.G."/>
            <person name="De Carvalho L.P.S."/>
            <person name="Shen B."/>
        </authorList>
    </citation>
    <scope>NUCLEOTIDE SEQUENCE [LARGE SCALE GENOMIC DNA]</scope>
    <source>
        <strain evidence="2 3">NPDC058328</strain>
    </source>
</reference>
<feature type="region of interest" description="Disordered" evidence="1">
    <location>
        <begin position="186"/>
        <end position="229"/>
    </location>
</feature>
<dbReference type="InterPro" id="IPR045592">
    <property type="entry name" value="DUF6461"/>
</dbReference>
<dbReference type="EMBL" id="JBHVZQ010000104">
    <property type="protein sequence ID" value="MFF1279138.1"/>
    <property type="molecule type" value="Genomic_DNA"/>
</dbReference>
<protein>
    <submittedName>
        <fullName evidence="2">DUF6461 domain-containing protein</fullName>
    </submittedName>
</protein>
<dbReference type="Pfam" id="PF20062">
    <property type="entry name" value="DUF6461"/>
    <property type="match status" value="1"/>
</dbReference>
<gene>
    <name evidence="2" type="ORF">ACFVZC_38235</name>
</gene>
<evidence type="ECO:0000313" key="3">
    <source>
        <dbReference type="Proteomes" id="UP001601627"/>
    </source>
</evidence>
<organism evidence="2 3">
    <name type="scientific">Streptomyces marokkonensis</name>
    <dbReference type="NCBI Taxonomy" id="324855"/>
    <lineage>
        <taxon>Bacteria</taxon>
        <taxon>Bacillati</taxon>
        <taxon>Actinomycetota</taxon>
        <taxon>Actinomycetes</taxon>
        <taxon>Kitasatosporales</taxon>
        <taxon>Streptomycetaceae</taxon>
        <taxon>Streptomyces</taxon>
    </lineage>
</organism>
<evidence type="ECO:0000256" key="1">
    <source>
        <dbReference type="SAM" id="MobiDB-lite"/>
    </source>
</evidence>
<proteinExistence type="predicted"/>
<comment type="caution">
    <text evidence="2">The sequence shown here is derived from an EMBL/GenBank/DDBJ whole genome shotgun (WGS) entry which is preliminary data.</text>
</comment>
<evidence type="ECO:0000313" key="2">
    <source>
        <dbReference type="EMBL" id="MFF1279138.1"/>
    </source>
</evidence>
<dbReference type="Proteomes" id="UP001601627">
    <property type="component" value="Unassembled WGS sequence"/>
</dbReference>
<keyword evidence="3" id="KW-1185">Reference proteome</keyword>
<feature type="compositionally biased region" description="Basic and acidic residues" evidence="1">
    <location>
        <begin position="186"/>
        <end position="195"/>
    </location>
</feature>
<dbReference type="RefSeq" id="WP_388242218.1">
    <property type="nucleotide sequence ID" value="NZ_JBHVZQ010000104.1"/>
</dbReference>